<proteinExistence type="predicted"/>
<reference evidence="2" key="1">
    <citation type="submission" date="2018-10" db="EMBL/GenBank/DDBJ databases">
        <title>Schaedlerella arabinophila gen. nov. sp. nov., isolated from the mouse intestinal tract and comparative analysis with the genome of the closely related altered Schaedler flora strain ASF502.</title>
        <authorList>
            <person name="Miyake S."/>
            <person name="Soh M."/>
            <person name="Seedorf H."/>
        </authorList>
    </citation>
    <scope>NUCLEOTIDE SEQUENCE [LARGE SCALE GENOMIC DNA]</scope>
    <source>
        <strain evidence="2">DSM 106076</strain>
    </source>
</reference>
<gene>
    <name evidence="2" type="ORF">EBB54_29170</name>
</gene>
<keyword evidence="1" id="KW-1133">Transmembrane helix</keyword>
<accession>A0A3R8KZ70</accession>
<keyword evidence="1" id="KW-0472">Membrane</keyword>
<protein>
    <recommendedName>
        <fullName evidence="4">Zn-finger containing protein</fullName>
    </recommendedName>
</protein>
<dbReference type="AlphaFoldDB" id="A0A3R8KZ70"/>
<evidence type="ECO:0000313" key="3">
    <source>
        <dbReference type="Proteomes" id="UP000274920"/>
    </source>
</evidence>
<keyword evidence="3" id="KW-1185">Reference proteome</keyword>
<feature type="transmembrane region" description="Helical" evidence="1">
    <location>
        <begin position="20"/>
        <end position="38"/>
    </location>
</feature>
<dbReference type="RefSeq" id="WP_125130236.1">
    <property type="nucleotide sequence ID" value="NZ_RHJS01000002.1"/>
</dbReference>
<organism evidence="2 3">
    <name type="scientific">Schaedlerella arabinosiphila</name>
    <dbReference type="NCBI Taxonomy" id="2044587"/>
    <lineage>
        <taxon>Bacteria</taxon>
        <taxon>Bacillati</taxon>
        <taxon>Bacillota</taxon>
        <taxon>Clostridia</taxon>
        <taxon>Lachnospirales</taxon>
        <taxon>Lachnospiraceae</taxon>
        <taxon>Schaedlerella</taxon>
    </lineage>
</organism>
<name>A0A3R8KZ70_9FIRM</name>
<dbReference type="Proteomes" id="UP000274920">
    <property type="component" value="Unassembled WGS sequence"/>
</dbReference>
<sequence length="138" mass="16156">MKEKIIRFMQGRYGAYGLDALTKFLLTIGLGIMFGSLAFRGRNTGLVCYLIGWVIVIYCYYRLISRDVTKRYAENQAFLSRTSAVRGFFRKQKSMWRQRKLYHIYKCPDCKQKIRIPRGKGKIEVKCPKCSATFIKKS</sequence>
<keyword evidence="1" id="KW-0812">Transmembrane</keyword>
<feature type="transmembrane region" description="Helical" evidence="1">
    <location>
        <begin position="44"/>
        <end position="61"/>
    </location>
</feature>
<dbReference type="EMBL" id="RHJS01000002">
    <property type="protein sequence ID" value="RRK34955.1"/>
    <property type="molecule type" value="Genomic_DNA"/>
</dbReference>
<evidence type="ECO:0008006" key="4">
    <source>
        <dbReference type="Google" id="ProtNLM"/>
    </source>
</evidence>
<evidence type="ECO:0000313" key="2">
    <source>
        <dbReference type="EMBL" id="RRK34955.1"/>
    </source>
</evidence>
<evidence type="ECO:0000256" key="1">
    <source>
        <dbReference type="SAM" id="Phobius"/>
    </source>
</evidence>
<comment type="caution">
    <text evidence="2">The sequence shown here is derived from an EMBL/GenBank/DDBJ whole genome shotgun (WGS) entry which is preliminary data.</text>
</comment>